<evidence type="ECO:0008006" key="4">
    <source>
        <dbReference type="Google" id="ProtNLM"/>
    </source>
</evidence>
<name>A0A3D9ZK91_9ACTN</name>
<evidence type="ECO:0000313" key="3">
    <source>
        <dbReference type="Proteomes" id="UP000256913"/>
    </source>
</evidence>
<dbReference type="EMBL" id="QUMQ01000001">
    <property type="protein sequence ID" value="REF97798.1"/>
    <property type="molecule type" value="Genomic_DNA"/>
</dbReference>
<comment type="caution">
    <text evidence="2">The sequence shown here is derived from an EMBL/GenBank/DDBJ whole genome shotgun (WGS) entry which is preliminary data.</text>
</comment>
<sequence length="109" mass="11990">MRSGMPVGMLFAMLAAMGKTTISVESRIRDRLAAWAAAHGRPMGEEIDVLLDIAERNEFWERVSVGYAHGHVATPAEEEFPEYADLPAAGPFPTPPDMVDDIPQTVHDR</sequence>
<evidence type="ECO:0000256" key="1">
    <source>
        <dbReference type="SAM" id="MobiDB-lite"/>
    </source>
</evidence>
<keyword evidence="3" id="KW-1185">Reference proteome</keyword>
<dbReference type="AlphaFoldDB" id="A0A3D9ZK91"/>
<evidence type="ECO:0000313" key="2">
    <source>
        <dbReference type="EMBL" id="REF97798.1"/>
    </source>
</evidence>
<accession>A0A3D9ZK91</accession>
<proteinExistence type="predicted"/>
<reference evidence="2 3" key="1">
    <citation type="submission" date="2018-08" db="EMBL/GenBank/DDBJ databases">
        <title>Sequencing the genomes of 1000 actinobacteria strains.</title>
        <authorList>
            <person name="Klenk H.-P."/>
        </authorList>
    </citation>
    <scope>NUCLEOTIDE SEQUENCE [LARGE SCALE GENOMIC DNA]</scope>
    <source>
        <strain evidence="2 3">DSM 44099</strain>
    </source>
</reference>
<dbReference type="Proteomes" id="UP000256913">
    <property type="component" value="Unassembled WGS sequence"/>
</dbReference>
<protein>
    <recommendedName>
        <fullName evidence="4">Arc-like DNA binding dprotein</fullName>
    </recommendedName>
</protein>
<gene>
    <name evidence="2" type="ORF">DFJ67_3805</name>
</gene>
<feature type="region of interest" description="Disordered" evidence="1">
    <location>
        <begin position="85"/>
        <end position="109"/>
    </location>
</feature>
<organism evidence="2 3">
    <name type="scientific">Asanoa ferruginea</name>
    <dbReference type="NCBI Taxonomy" id="53367"/>
    <lineage>
        <taxon>Bacteria</taxon>
        <taxon>Bacillati</taxon>
        <taxon>Actinomycetota</taxon>
        <taxon>Actinomycetes</taxon>
        <taxon>Micromonosporales</taxon>
        <taxon>Micromonosporaceae</taxon>
        <taxon>Asanoa</taxon>
    </lineage>
</organism>